<dbReference type="InterPro" id="IPR036388">
    <property type="entry name" value="WH-like_DNA-bd_sf"/>
</dbReference>
<name>A0ABQ1XKD2_9MICC</name>
<reference evidence="7" key="1">
    <citation type="journal article" date="2019" name="Int. J. Syst. Evol. Microbiol.">
        <title>The Global Catalogue of Microorganisms (GCM) 10K type strain sequencing project: providing services to taxonomists for standard genome sequencing and annotation.</title>
        <authorList>
            <consortium name="The Broad Institute Genomics Platform"/>
            <consortium name="The Broad Institute Genome Sequencing Center for Infectious Disease"/>
            <person name="Wu L."/>
            <person name="Ma J."/>
        </authorList>
    </citation>
    <scope>NUCLEOTIDE SEQUENCE [LARGE SCALE GENOMIC DNA]</scope>
    <source>
        <strain evidence="7">CGMCC 1.1927</strain>
    </source>
</reference>
<evidence type="ECO:0000256" key="3">
    <source>
        <dbReference type="ARBA" id="ARBA00022691"/>
    </source>
</evidence>
<evidence type="ECO:0000259" key="4">
    <source>
        <dbReference type="Pfam" id="PF00891"/>
    </source>
</evidence>
<keyword evidence="7" id="KW-1185">Reference proteome</keyword>
<dbReference type="GO" id="GO:0008168">
    <property type="term" value="F:methyltransferase activity"/>
    <property type="evidence" value="ECO:0007669"/>
    <property type="project" value="UniProtKB-KW"/>
</dbReference>
<gene>
    <name evidence="6" type="ORF">GCM10011577_18850</name>
</gene>
<keyword evidence="3" id="KW-0949">S-adenosyl-L-methionine</keyword>
<comment type="caution">
    <text evidence="6">The sequence shown here is derived from an EMBL/GenBank/DDBJ whole genome shotgun (WGS) entry which is preliminary data.</text>
</comment>
<dbReference type="EMBL" id="BMKU01000005">
    <property type="protein sequence ID" value="GGG95961.1"/>
    <property type="molecule type" value="Genomic_DNA"/>
</dbReference>
<protein>
    <submittedName>
        <fullName evidence="6">Methyltransferase</fullName>
    </submittedName>
</protein>
<dbReference type="SUPFAM" id="SSF53335">
    <property type="entry name" value="S-adenosyl-L-methionine-dependent methyltransferases"/>
    <property type="match status" value="1"/>
</dbReference>
<accession>A0ABQ1XKD2</accession>
<dbReference type="Gene3D" id="3.40.50.150">
    <property type="entry name" value="Vaccinia Virus protein VP39"/>
    <property type="match status" value="1"/>
</dbReference>
<dbReference type="Pfam" id="PF08100">
    <property type="entry name" value="Dimerisation"/>
    <property type="match status" value="1"/>
</dbReference>
<organism evidence="6 7">
    <name type="scientific">Pseudarthrobacter polychromogenes</name>
    <dbReference type="NCBI Taxonomy" id="1676"/>
    <lineage>
        <taxon>Bacteria</taxon>
        <taxon>Bacillati</taxon>
        <taxon>Actinomycetota</taxon>
        <taxon>Actinomycetes</taxon>
        <taxon>Micrococcales</taxon>
        <taxon>Micrococcaceae</taxon>
        <taxon>Pseudarthrobacter</taxon>
    </lineage>
</organism>
<dbReference type="InterPro" id="IPR036390">
    <property type="entry name" value="WH_DNA-bd_sf"/>
</dbReference>
<dbReference type="InterPro" id="IPR016461">
    <property type="entry name" value="COMT-like"/>
</dbReference>
<dbReference type="PANTHER" id="PTHR43712">
    <property type="entry name" value="PUTATIVE (AFU_ORTHOLOGUE AFUA_4G14580)-RELATED"/>
    <property type="match status" value="1"/>
</dbReference>
<dbReference type="InterPro" id="IPR029063">
    <property type="entry name" value="SAM-dependent_MTases_sf"/>
</dbReference>
<evidence type="ECO:0000313" key="6">
    <source>
        <dbReference type="EMBL" id="GGG95961.1"/>
    </source>
</evidence>
<dbReference type="Pfam" id="PF00891">
    <property type="entry name" value="Methyltransf_2"/>
    <property type="match status" value="1"/>
</dbReference>
<evidence type="ECO:0000256" key="1">
    <source>
        <dbReference type="ARBA" id="ARBA00022603"/>
    </source>
</evidence>
<proteinExistence type="predicted"/>
<sequence length="336" mass="36349">MLQLLDLASILKPMALRVAATLNIADLLANGPMTIAELAEATDTSEPHLRKLMSYLAELEIFTEDGQERFENTSLSEPLLTTSAFSIRRILDVNGGVGRSQLGLVGLLHTVTTGETCHSSVFGSRYWDELNNDPKYLESLRSDGNRQPVYGAEEIIHGYDWTDVRTVIDIGGNNGMVLINLLQSQGHLSGATLDLPNLASIANDEITAAGLTERAESISGSFFEPLPKGYDVYLLSGILNDWTDAEATQILTNVAAAAGPSARILLGEINLRYEMMSPNVAELDLYMSTLVPAPVRTVDDIARIAAPAQLKADLVKDDHPFRTLIELTPVAAGQTS</sequence>
<feature type="domain" description="O-methyltransferase dimerisation" evidence="5">
    <location>
        <begin position="9"/>
        <end position="81"/>
    </location>
</feature>
<dbReference type="Gene3D" id="1.10.10.10">
    <property type="entry name" value="Winged helix-like DNA-binding domain superfamily/Winged helix DNA-binding domain"/>
    <property type="match status" value="1"/>
</dbReference>
<dbReference type="InterPro" id="IPR001077">
    <property type="entry name" value="COMT_C"/>
</dbReference>
<evidence type="ECO:0000256" key="2">
    <source>
        <dbReference type="ARBA" id="ARBA00022679"/>
    </source>
</evidence>
<dbReference type="PANTHER" id="PTHR43712:SF2">
    <property type="entry name" value="O-METHYLTRANSFERASE CICE"/>
    <property type="match status" value="1"/>
</dbReference>
<evidence type="ECO:0000259" key="5">
    <source>
        <dbReference type="Pfam" id="PF08100"/>
    </source>
</evidence>
<dbReference type="Proteomes" id="UP000596938">
    <property type="component" value="Unassembled WGS sequence"/>
</dbReference>
<dbReference type="SUPFAM" id="SSF46785">
    <property type="entry name" value="Winged helix' DNA-binding domain"/>
    <property type="match status" value="1"/>
</dbReference>
<dbReference type="PIRSF" id="PIRSF005739">
    <property type="entry name" value="O-mtase"/>
    <property type="match status" value="1"/>
</dbReference>
<evidence type="ECO:0000313" key="7">
    <source>
        <dbReference type="Proteomes" id="UP000596938"/>
    </source>
</evidence>
<keyword evidence="2" id="KW-0808">Transferase</keyword>
<feature type="domain" description="O-methyltransferase C-terminal" evidence="4">
    <location>
        <begin position="114"/>
        <end position="307"/>
    </location>
</feature>
<keyword evidence="1 6" id="KW-0489">Methyltransferase</keyword>
<dbReference type="PROSITE" id="PS51683">
    <property type="entry name" value="SAM_OMT_II"/>
    <property type="match status" value="1"/>
</dbReference>
<dbReference type="InterPro" id="IPR012967">
    <property type="entry name" value="COMT_dimerisation"/>
</dbReference>
<dbReference type="GO" id="GO:0032259">
    <property type="term" value="P:methylation"/>
    <property type="evidence" value="ECO:0007669"/>
    <property type="project" value="UniProtKB-KW"/>
</dbReference>
<dbReference type="Gene3D" id="1.10.287.1350">
    <property type="match status" value="1"/>
</dbReference>